<dbReference type="AlphaFoldDB" id="A0A146M2P5"/>
<dbReference type="GO" id="GO:0009086">
    <property type="term" value="P:methionine biosynthetic process"/>
    <property type="evidence" value="ECO:0007669"/>
    <property type="project" value="InterPro"/>
</dbReference>
<dbReference type="SUPFAM" id="SSF82282">
    <property type="entry name" value="Homocysteine S-methyltransferase"/>
    <property type="match status" value="1"/>
</dbReference>
<reference evidence="8" key="1">
    <citation type="journal article" date="2016" name="Gigascience">
        <title>De novo construction of an expanded transcriptome assembly for the western tarnished plant bug, Lygus hesperus.</title>
        <authorList>
            <person name="Tassone E.E."/>
            <person name="Geib S.M."/>
            <person name="Hall B."/>
            <person name="Fabrick J.A."/>
            <person name="Brent C.S."/>
            <person name="Hull J.J."/>
        </authorList>
    </citation>
    <scope>NUCLEOTIDE SEQUENCE</scope>
</reference>
<dbReference type="PIRSF" id="PIRSF037505">
    <property type="entry name" value="Betaine_HMT"/>
    <property type="match status" value="1"/>
</dbReference>
<dbReference type="UniPathway" id="UPA00051">
    <property type="reaction ID" value="UER00083"/>
</dbReference>
<dbReference type="GO" id="GO:0008898">
    <property type="term" value="F:S-adenosylmethionine-homocysteine S-methyltransferase activity"/>
    <property type="evidence" value="ECO:0007669"/>
    <property type="project" value="TreeGrafter"/>
</dbReference>
<feature type="binding site" evidence="6">
    <location>
        <position position="290"/>
    </location>
    <ligand>
        <name>Zn(2+)</name>
        <dbReference type="ChEBI" id="CHEBI:29105"/>
    </ligand>
</feature>
<proteinExistence type="predicted"/>
<evidence type="ECO:0000256" key="6">
    <source>
        <dbReference type="PROSITE-ProRule" id="PRU00333"/>
    </source>
</evidence>
<evidence type="ECO:0000256" key="1">
    <source>
        <dbReference type="ARBA" id="ARBA00022603"/>
    </source>
</evidence>
<keyword evidence="2 6" id="KW-0808">Transferase</keyword>
<dbReference type="InterPro" id="IPR036589">
    <property type="entry name" value="HCY_dom_sf"/>
</dbReference>
<evidence type="ECO:0000256" key="2">
    <source>
        <dbReference type="ARBA" id="ARBA00022679"/>
    </source>
</evidence>
<dbReference type="GO" id="GO:0032259">
    <property type="term" value="P:methylation"/>
    <property type="evidence" value="ECO:0007669"/>
    <property type="project" value="UniProtKB-KW"/>
</dbReference>
<gene>
    <name evidence="8" type="primary">mmuM_4</name>
    <name evidence="8" type="ORF">g.65547</name>
</gene>
<comment type="pathway">
    <text evidence="5">Amino-acid biosynthesis; L-methionine biosynthesis via de novo pathway.</text>
</comment>
<accession>A0A146M2P5</accession>
<comment type="cofactor">
    <cofactor evidence="6">
        <name>Zn(2+)</name>
        <dbReference type="ChEBI" id="CHEBI:29105"/>
    </cofactor>
</comment>
<evidence type="ECO:0000256" key="3">
    <source>
        <dbReference type="ARBA" id="ARBA00022723"/>
    </source>
</evidence>
<dbReference type="Gene3D" id="3.20.20.330">
    <property type="entry name" value="Homocysteine-binding-like domain"/>
    <property type="match status" value="1"/>
</dbReference>
<protein>
    <submittedName>
        <fullName evidence="8">Homocysteine S-methyltransferase</fullName>
    </submittedName>
</protein>
<sequence length="312" mass="34484">GSYRMGEPVLTSTEFSTELEIQTGLRVDGHPLWASRFLISDPEACVATYKELLRSGACVIQTNTYQASPEAFVTHMGLTESEAIDMFKTSVNLCRRAVNEEKKQNIIVAGAVGSINAWRADGSEYSGEFCSGISRKDYISKHRPRVQALVDGGIDFFAFETLPCSEEALALIDLLKEFPGVKGWISFFGRNTTEISNGEKFAEAAIKCWERGRDQLVAVGVNCLDPAWVTPLFLSLKAADPTVPFVAYPNSGEKYDTAAKKWTPCESQKSVADYLPEWLDMGIAYVGGCCRNSAKDLRDMKRALDAWKEGRN</sequence>
<dbReference type="PANTHER" id="PTHR46015">
    <property type="entry name" value="ZGC:172121"/>
    <property type="match status" value="1"/>
</dbReference>
<feature type="domain" description="Hcy-binding" evidence="7">
    <location>
        <begin position="1"/>
        <end position="304"/>
    </location>
</feature>
<feature type="binding site" evidence="6">
    <location>
        <position position="289"/>
    </location>
    <ligand>
        <name>Zn(2+)</name>
        <dbReference type="ChEBI" id="CHEBI:29105"/>
    </ligand>
</feature>
<dbReference type="NCBIfam" id="NF007020">
    <property type="entry name" value="PRK09485.1"/>
    <property type="match status" value="1"/>
</dbReference>
<dbReference type="EMBL" id="GDHC01005563">
    <property type="protein sequence ID" value="JAQ13066.1"/>
    <property type="molecule type" value="Transcribed_RNA"/>
</dbReference>
<evidence type="ECO:0000259" key="7">
    <source>
        <dbReference type="PROSITE" id="PS50970"/>
    </source>
</evidence>
<keyword evidence="3 6" id="KW-0479">Metal-binding</keyword>
<dbReference type="Pfam" id="PF02574">
    <property type="entry name" value="S-methyl_trans"/>
    <property type="match status" value="1"/>
</dbReference>
<dbReference type="GO" id="GO:0008270">
    <property type="term" value="F:zinc ion binding"/>
    <property type="evidence" value="ECO:0007669"/>
    <property type="project" value="InterPro"/>
</dbReference>
<evidence type="ECO:0000256" key="4">
    <source>
        <dbReference type="ARBA" id="ARBA00022833"/>
    </source>
</evidence>
<dbReference type="GO" id="GO:0033528">
    <property type="term" value="P:S-methylmethionine cycle"/>
    <property type="evidence" value="ECO:0007669"/>
    <property type="project" value="TreeGrafter"/>
</dbReference>
<keyword evidence="1 6" id="KW-0489">Methyltransferase</keyword>
<evidence type="ECO:0000313" key="8">
    <source>
        <dbReference type="EMBL" id="JAQ13066.1"/>
    </source>
</evidence>
<dbReference type="PANTHER" id="PTHR46015:SF1">
    <property type="entry name" value="HOMOCYSTEINE S-METHYLTRANSFERASE-LIKE ISOFORM 1"/>
    <property type="match status" value="1"/>
</dbReference>
<feature type="non-terminal residue" evidence="8">
    <location>
        <position position="1"/>
    </location>
</feature>
<name>A0A146M2P5_LYGHE</name>
<dbReference type="InterPro" id="IPR051486">
    <property type="entry name" value="Hcy_S-methyltransferase"/>
</dbReference>
<organism evidence="8">
    <name type="scientific">Lygus hesperus</name>
    <name type="common">Western plant bug</name>
    <dbReference type="NCBI Taxonomy" id="30085"/>
    <lineage>
        <taxon>Eukaryota</taxon>
        <taxon>Metazoa</taxon>
        <taxon>Ecdysozoa</taxon>
        <taxon>Arthropoda</taxon>
        <taxon>Hexapoda</taxon>
        <taxon>Insecta</taxon>
        <taxon>Pterygota</taxon>
        <taxon>Neoptera</taxon>
        <taxon>Paraneoptera</taxon>
        <taxon>Hemiptera</taxon>
        <taxon>Heteroptera</taxon>
        <taxon>Panheteroptera</taxon>
        <taxon>Cimicomorpha</taxon>
        <taxon>Miridae</taxon>
        <taxon>Mirini</taxon>
        <taxon>Lygus</taxon>
    </lineage>
</organism>
<dbReference type="InterPro" id="IPR003726">
    <property type="entry name" value="HCY_dom"/>
</dbReference>
<dbReference type="InterPro" id="IPR017226">
    <property type="entry name" value="BHMT-like"/>
</dbReference>
<evidence type="ECO:0000256" key="5">
    <source>
        <dbReference type="ARBA" id="ARBA00034478"/>
    </source>
</evidence>
<keyword evidence="4 6" id="KW-0862">Zinc</keyword>
<feature type="binding site" evidence="6">
    <location>
        <position position="223"/>
    </location>
    <ligand>
        <name>Zn(2+)</name>
        <dbReference type="ChEBI" id="CHEBI:29105"/>
    </ligand>
</feature>
<dbReference type="PROSITE" id="PS50970">
    <property type="entry name" value="HCY"/>
    <property type="match status" value="1"/>
</dbReference>